<evidence type="ECO:0000256" key="3">
    <source>
        <dbReference type="ARBA" id="ARBA00023012"/>
    </source>
</evidence>
<dbReference type="GO" id="GO:0016301">
    <property type="term" value="F:kinase activity"/>
    <property type="evidence" value="ECO:0007669"/>
    <property type="project" value="UniProtKB-KW"/>
</dbReference>
<accession>A0ABW2ATW0</accession>
<evidence type="ECO:0000256" key="1">
    <source>
        <dbReference type="ARBA" id="ARBA00022679"/>
    </source>
</evidence>
<keyword evidence="4" id="KW-0472">Membrane</keyword>
<reference evidence="7" key="1">
    <citation type="journal article" date="2019" name="Int. J. Syst. Evol. Microbiol.">
        <title>The Global Catalogue of Microorganisms (GCM) 10K type strain sequencing project: providing services to taxonomists for standard genome sequencing and annotation.</title>
        <authorList>
            <consortium name="The Broad Institute Genomics Platform"/>
            <consortium name="The Broad Institute Genome Sequencing Center for Infectious Disease"/>
            <person name="Wu L."/>
            <person name="Ma J."/>
        </authorList>
    </citation>
    <scope>NUCLEOTIDE SEQUENCE [LARGE SCALE GENOMIC DNA]</scope>
    <source>
        <strain evidence="7">NBRC 106593</strain>
    </source>
</reference>
<feature type="domain" description="Signal transduction histidine kinase subgroup 3 dimerisation and phosphoacceptor" evidence="5">
    <location>
        <begin position="202"/>
        <end position="266"/>
    </location>
</feature>
<dbReference type="Gene3D" id="1.20.5.1930">
    <property type="match status" value="1"/>
</dbReference>
<comment type="caution">
    <text evidence="6">The sequence shown here is derived from an EMBL/GenBank/DDBJ whole genome shotgun (WGS) entry which is preliminary data.</text>
</comment>
<dbReference type="RefSeq" id="WP_377822461.1">
    <property type="nucleotide sequence ID" value="NZ_JBHSWJ010000002.1"/>
</dbReference>
<feature type="transmembrane region" description="Helical" evidence="4">
    <location>
        <begin position="27"/>
        <end position="45"/>
    </location>
</feature>
<keyword evidence="2 6" id="KW-0418">Kinase</keyword>
<protein>
    <submittedName>
        <fullName evidence="6">Sensor histidine kinase</fullName>
    </submittedName>
</protein>
<dbReference type="InterPro" id="IPR011712">
    <property type="entry name" value="Sig_transdc_His_kin_sub3_dim/P"/>
</dbReference>
<dbReference type="Pfam" id="PF07730">
    <property type="entry name" value="HisKA_3"/>
    <property type="match status" value="1"/>
</dbReference>
<feature type="transmembrane region" description="Helical" evidence="4">
    <location>
        <begin position="120"/>
        <end position="150"/>
    </location>
</feature>
<dbReference type="PANTHER" id="PTHR24421">
    <property type="entry name" value="NITRATE/NITRITE SENSOR PROTEIN NARX-RELATED"/>
    <property type="match status" value="1"/>
</dbReference>
<proteinExistence type="predicted"/>
<gene>
    <name evidence="6" type="ORF">ACFQBT_10255</name>
</gene>
<dbReference type="InterPro" id="IPR036890">
    <property type="entry name" value="HATPase_C_sf"/>
</dbReference>
<evidence type="ECO:0000313" key="6">
    <source>
        <dbReference type="EMBL" id="MFC6714171.1"/>
    </source>
</evidence>
<dbReference type="EMBL" id="JBHSWJ010000002">
    <property type="protein sequence ID" value="MFC6714171.1"/>
    <property type="molecule type" value="Genomic_DNA"/>
</dbReference>
<keyword evidence="4" id="KW-0812">Transmembrane</keyword>
<keyword evidence="3" id="KW-0902">Two-component regulatory system</keyword>
<dbReference type="PANTHER" id="PTHR24421:SF63">
    <property type="entry name" value="SENSOR HISTIDINE KINASE DESK"/>
    <property type="match status" value="1"/>
</dbReference>
<keyword evidence="7" id="KW-1185">Reference proteome</keyword>
<dbReference type="SUPFAM" id="SSF55874">
    <property type="entry name" value="ATPase domain of HSP90 chaperone/DNA topoisomerase II/histidine kinase"/>
    <property type="match status" value="1"/>
</dbReference>
<name>A0ABW2ATW0_9MICO</name>
<organism evidence="6 7">
    <name type="scientific">Branchiibius cervicis</name>
    <dbReference type="NCBI Taxonomy" id="908252"/>
    <lineage>
        <taxon>Bacteria</taxon>
        <taxon>Bacillati</taxon>
        <taxon>Actinomycetota</taxon>
        <taxon>Actinomycetes</taxon>
        <taxon>Micrococcales</taxon>
        <taxon>Dermacoccaceae</taxon>
        <taxon>Branchiibius</taxon>
    </lineage>
</organism>
<dbReference type="InterPro" id="IPR050482">
    <property type="entry name" value="Sensor_HK_TwoCompSys"/>
</dbReference>
<evidence type="ECO:0000313" key="7">
    <source>
        <dbReference type="Proteomes" id="UP001596356"/>
    </source>
</evidence>
<evidence type="ECO:0000259" key="5">
    <source>
        <dbReference type="Pfam" id="PF07730"/>
    </source>
</evidence>
<dbReference type="CDD" id="cd16917">
    <property type="entry name" value="HATPase_UhpB-NarQ-NarX-like"/>
    <property type="match status" value="1"/>
</dbReference>
<dbReference type="Gene3D" id="3.30.565.10">
    <property type="entry name" value="Histidine kinase-like ATPase, C-terminal domain"/>
    <property type="match status" value="1"/>
</dbReference>
<keyword evidence="4" id="KW-1133">Transmembrane helix</keyword>
<evidence type="ECO:0000256" key="4">
    <source>
        <dbReference type="SAM" id="Phobius"/>
    </source>
</evidence>
<sequence length="397" mass="42691">MVRDRSAALSRDTCEGATERGDRFGRWVGLFWSCIWLFWLVPAFVQAWQHRDEASAWLGAAAVLCFIVLHVVHFATNSASFGPDGPPILTTSGNLLRYAGLVLLAVVACWTLGQSASATVAFVGIVAMWTFRVPIAVGVALLTGAIYIFASTHIPGWTTDTGTLVGLGFGCIAVGFGRLASQRQEALQRSRLENADLRVREERNRMARDLHDILGHSLTVITVKAELASRLIDVDLDRARSELADLERLSRAALGDVRRAVEGYREISLSGELTRAREALSSAGIHSDLPSSVEEVPEDLSEMFAWAVREGVTNVIRHSSATRCVIRVGAQSVQISDDGRGPAAVATSGNGLRGLRERAAAAGAVLITRSLQPHGFELAVATPERADQLPVLTSSAS</sequence>
<evidence type="ECO:0000256" key="2">
    <source>
        <dbReference type="ARBA" id="ARBA00022777"/>
    </source>
</evidence>
<keyword evidence="1" id="KW-0808">Transferase</keyword>
<feature type="transmembrane region" description="Helical" evidence="4">
    <location>
        <begin position="57"/>
        <end position="75"/>
    </location>
</feature>
<feature type="transmembrane region" description="Helical" evidence="4">
    <location>
        <begin position="95"/>
        <end position="113"/>
    </location>
</feature>
<dbReference type="Proteomes" id="UP001596356">
    <property type="component" value="Unassembled WGS sequence"/>
</dbReference>
<feature type="transmembrane region" description="Helical" evidence="4">
    <location>
        <begin position="162"/>
        <end position="181"/>
    </location>
</feature>